<keyword evidence="2" id="KW-0472">Membrane</keyword>
<feature type="compositionally biased region" description="Low complexity" evidence="1">
    <location>
        <begin position="1"/>
        <end position="23"/>
    </location>
</feature>
<organism evidence="3 4">
    <name type="scientific">Lactuca virosa</name>
    <dbReference type="NCBI Taxonomy" id="75947"/>
    <lineage>
        <taxon>Eukaryota</taxon>
        <taxon>Viridiplantae</taxon>
        <taxon>Streptophyta</taxon>
        <taxon>Embryophyta</taxon>
        <taxon>Tracheophyta</taxon>
        <taxon>Spermatophyta</taxon>
        <taxon>Magnoliopsida</taxon>
        <taxon>eudicotyledons</taxon>
        <taxon>Gunneridae</taxon>
        <taxon>Pentapetalae</taxon>
        <taxon>asterids</taxon>
        <taxon>campanulids</taxon>
        <taxon>Asterales</taxon>
        <taxon>Asteraceae</taxon>
        <taxon>Cichorioideae</taxon>
        <taxon>Cichorieae</taxon>
        <taxon>Lactucinae</taxon>
        <taxon>Lactuca</taxon>
    </lineage>
</organism>
<feature type="transmembrane region" description="Helical" evidence="2">
    <location>
        <begin position="113"/>
        <end position="132"/>
    </location>
</feature>
<name>A0AAU9PFS5_9ASTR</name>
<protein>
    <recommendedName>
        <fullName evidence="5">F-box associated domain-containing protein</fullName>
    </recommendedName>
</protein>
<evidence type="ECO:0000256" key="1">
    <source>
        <dbReference type="SAM" id="MobiDB-lite"/>
    </source>
</evidence>
<dbReference type="PANTHER" id="PTHR45463:SF8">
    <property type="entry name" value="OS09G0392200 PROTEIN"/>
    <property type="match status" value="1"/>
</dbReference>
<gene>
    <name evidence="3" type="ORF">LVIROSA_LOCUS34502</name>
</gene>
<accession>A0AAU9PFS5</accession>
<feature type="transmembrane region" description="Helical" evidence="2">
    <location>
        <begin position="168"/>
        <end position="184"/>
    </location>
</feature>
<evidence type="ECO:0000313" key="3">
    <source>
        <dbReference type="EMBL" id="CAH1448990.1"/>
    </source>
</evidence>
<keyword evidence="2" id="KW-0812">Transmembrane</keyword>
<evidence type="ECO:0000256" key="2">
    <source>
        <dbReference type="SAM" id="Phobius"/>
    </source>
</evidence>
<dbReference type="PANTHER" id="PTHR45463">
    <property type="entry name" value="OS09G0392200 PROTEIN"/>
    <property type="match status" value="1"/>
</dbReference>
<dbReference type="AlphaFoldDB" id="A0AAU9PFS5"/>
<evidence type="ECO:0008006" key="5">
    <source>
        <dbReference type="Google" id="ProtNLM"/>
    </source>
</evidence>
<keyword evidence="4" id="KW-1185">Reference proteome</keyword>
<reference evidence="3 4" key="1">
    <citation type="submission" date="2022-01" db="EMBL/GenBank/DDBJ databases">
        <authorList>
            <person name="Xiong W."/>
            <person name="Schranz E."/>
        </authorList>
    </citation>
    <scope>NUCLEOTIDE SEQUENCE [LARGE SCALE GENOMIC DNA]</scope>
</reference>
<dbReference type="Proteomes" id="UP001157418">
    <property type="component" value="Unassembled WGS sequence"/>
</dbReference>
<evidence type="ECO:0000313" key="4">
    <source>
        <dbReference type="Proteomes" id="UP001157418"/>
    </source>
</evidence>
<proteinExistence type="predicted"/>
<feature type="region of interest" description="Disordered" evidence="1">
    <location>
        <begin position="1"/>
        <end position="26"/>
    </location>
</feature>
<keyword evidence="2" id="KW-1133">Transmembrane helix</keyword>
<dbReference type="EMBL" id="CAKMRJ010005634">
    <property type="protein sequence ID" value="CAH1448990.1"/>
    <property type="molecule type" value="Genomic_DNA"/>
</dbReference>
<comment type="caution">
    <text evidence="3">The sequence shown here is derived from an EMBL/GenBank/DDBJ whole genome shotgun (WGS) entry which is preliminary data.</text>
</comment>
<sequence length="262" mass="30192">MAKTRSMNRNQNQDDNDNASSSSSRKRLKSFDKGDVGYWSDLNHDVLFLVIMQLGFVDFFAFNEVCKSQRSLALSERNIYLDSIPPMSISTSINKQDRFGIRRTLKEKKLKTIVPDSAGRICIGLTCGYLILFGRETNDFWLVNLITRYELYFPNYPLYLPFGDKTKAILVFLPSLSGWLFLVLRRKISFCIEGKRGWNLVSSGLPILDFHAFKGKIYTLHTDLSVSELILNPNGKRKWMLFESKNFTKSYLSLTTLVKTFT</sequence>